<dbReference type="InterPro" id="IPR001466">
    <property type="entry name" value="Beta-lactam-related"/>
</dbReference>
<reference evidence="3" key="1">
    <citation type="submission" date="2016-10" db="EMBL/GenBank/DDBJ databases">
        <authorList>
            <person name="Varghese N."/>
            <person name="Submissions S."/>
        </authorList>
    </citation>
    <scope>NUCLEOTIDE SEQUENCE [LARGE SCALE GENOMIC DNA]</scope>
    <source>
        <strain evidence="3">CGMCC 1.11014</strain>
    </source>
</reference>
<dbReference type="RefSeq" id="WP_218164901.1">
    <property type="nucleotide sequence ID" value="NZ_FPBO01000021.1"/>
</dbReference>
<dbReference type="SUPFAM" id="SSF56601">
    <property type="entry name" value="beta-lactamase/transpeptidase-like"/>
    <property type="match status" value="1"/>
</dbReference>
<protein>
    <submittedName>
        <fullName evidence="2">CubicO group peptidase, beta-lactamase class C family</fullName>
    </submittedName>
</protein>
<accession>A0A1I7KZ28</accession>
<dbReference type="Gene3D" id="3.40.710.10">
    <property type="entry name" value="DD-peptidase/beta-lactamase superfamily"/>
    <property type="match status" value="1"/>
</dbReference>
<name>A0A1I7KZ28_9BURK</name>
<evidence type="ECO:0000313" key="2">
    <source>
        <dbReference type="EMBL" id="SFV02772.1"/>
    </source>
</evidence>
<gene>
    <name evidence="2" type="ORF">SAMN05216552_102161</name>
</gene>
<dbReference type="STRING" id="1035707.SAMN05216552_102161"/>
<feature type="domain" description="Beta-lactamase-related" evidence="1">
    <location>
        <begin position="21"/>
        <end position="370"/>
    </location>
</feature>
<keyword evidence="3" id="KW-1185">Reference proteome</keyword>
<dbReference type="InterPro" id="IPR012338">
    <property type="entry name" value="Beta-lactam/transpept-like"/>
</dbReference>
<dbReference type="Proteomes" id="UP000199391">
    <property type="component" value="Unassembled WGS sequence"/>
</dbReference>
<dbReference type="PANTHER" id="PTHR43283">
    <property type="entry name" value="BETA-LACTAMASE-RELATED"/>
    <property type="match status" value="1"/>
</dbReference>
<proteinExistence type="predicted"/>
<dbReference type="EMBL" id="FPBO01000021">
    <property type="protein sequence ID" value="SFV02772.1"/>
    <property type="molecule type" value="Genomic_DNA"/>
</dbReference>
<dbReference type="PANTHER" id="PTHR43283:SF3">
    <property type="entry name" value="BETA-LACTAMASE FAMILY PROTEIN (AFU_ORTHOLOGUE AFUA_5G07500)"/>
    <property type="match status" value="1"/>
</dbReference>
<evidence type="ECO:0000313" key="3">
    <source>
        <dbReference type="Proteomes" id="UP000199391"/>
    </source>
</evidence>
<sequence>MGDQFKAVHAAMRSWVDGGILAGASCALLSGTAVVDRHCVGHADLEAGAALRGDHLFRVFSNTKLVTSIAVLILMERGRLTLDDPVELHLPALAGRRVLRPGAASLDDTEPARAPITLRHLLCHSSGLGYGFLAPGSLMDQAYAARRIMHADSTLEQMVDALAPLPLSFHPGTGWEYSIASDVLARVVEVAGGQRFGDFLEQAILGPLGMDDTCLVVPPEKRDRLTVYYAGADRFDPAVPGLRRLAGSPYPGAYLAPVARQSGGGGLVSTLDDMVALLRSLMPGGPALLRADTIAAMMTNQLADGVSIGFPGVGPVPGKGYGLGGAVTLRPGPGDPPAGAGEFEWGGIAGTHWWISPRHNIAGVLMAQRQMGFWNPYAFEFKRLAYEALLDA</sequence>
<evidence type="ECO:0000259" key="1">
    <source>
        <dbReference type="Pfam" id="PF00144"/>
    </source>
</evidence>
<organism evidence="2 3">
    <name type="scientific">Pseudoduganella namucuonensis</name>
    <dbReference type="NCBI Taxonomy" id="1035707"/>
    <lineage>
        <taxon>Bacteria</taxon>
        <taxon>Pseudomonadati</taxon>
        <taxon>Pseudomonadota</taxon>
        <taxon>Betaproteobacteria</taxon>
        <taxon>Burkholderiales</taxon>
        <taxon>Oxalobacteraceae</taxon>
        <taxon>Telluria group</taxon>
        <taxon>Pseudoduganella</taxon>
    </lineage>
</organism>
<dbReference type="AlphaFoldDB" id="A0A1I7KZ28"/>
<dbReference type="Pfam" id="PF00144">
    <property type="entry name" value="Beta-lactamase"/>
    <property type="match status" value="1"/>
</dbReference>
<dbReference type="InterPro" id="IPR050789">
    <property type="entry name" value="Diverse_Enzym_Activities"/>
</dbReference>